<evidence type="ECO:0000313" key="9">
    <source>
        <dbReference type="RefSeq" id="XP_017770769.1"/>
    </source>
</evidence>
<keyword evidence="5" id="KW-0131">Cell cycle</keyword>
<sequence>MTSIFRPIQASHELFRMRSPLPRRQENRNGINKVRRTLFEPINHEETKRFLEQEFSDQMKNDIAKWEFDFKKEVPVCPIGANAGRYIWKAVVPNTDNITHAPKRRRSYEDDELDQSDLYPQPLAEKEVVIENNNTIKKQKKITDFMSVKKRQAEPMKKLSSVVPPKIPRQSHCS</sequence>
<keyword evidence="3" id="KW-0649">Protein kinase inhibitor</keyword>
<evidence type="ECO:0000256" key="4">
    <source>
        <dbReference type="ARBA" id="ARBA00023242"/>
    </source>
</evidence>
<evidence type="ECO:0000256" key="6">
    <source>
        <dbReference type="SAM" id="MobiDB-lite"/>
    </source>
</evidence>
<evidence type="ECO:0000259" key="7">
    <source>
        <dbReference type="Pfam" id="PF02234"/>
    </source>
</evidence>
<dbReference type="PANTHER" id="PTHR10265">
    <property type="entry name" value="CYCLIN-DEPENDENT KINASE INHIBITOR 1"/>
    <property type="match status" value="1"/>
</dbReference>
<dbReference type="PANTHER" id="PTHR10265:SF45">
    <property type="entry name" value="DACAPO"/>
    <property type="match status" value="1"/>
</dbReference>
<evidence type="ECO:0000256" key="1">
    <source>
        <dbReference type="ARBA" id="ARBA00004123"/>
    </source>
</evidence>
<dbReference type="InterPro" id="IPR003175">
    <property type="entry name" value="CDI_dom"/>
</dbReference>
<name>A0ABM1M869_NICVS</name>
<keyword evidence="4" id="KW-0539">Nucleus</keyword>
<feature type="domain" description="Cyclin-dependent kinase inhibitor" evidence="7">
    <location>
        <begin position="38"/>
        <end position="91"/>
    </location>
</feature>
<keyword evidence="8" id="KW-1185">Reference proteome</keyword>
<evidence type="ECO:0000256" key="3">
    <source>
        <dbReference type="ARBA" id="ARBA00023013"/>
    </source>
</evidence>
<protein>
    <submittedName>
        <fullName evidence="9">Uncharacterized protein LOC108558381</fullName>
    </submittedName>
</protein>
<proteinExistence type="inferred from homology"/>
<reference evidence="9" key="1">
    <citation type="submission" date="2025-08" db="UniProtKB">
        <authorList>
            <consortium name="RefSeq"/>
        </authorList>
    </citation>
    <scope>IDENTIFICATION</scope>
    <source>
        <tissue evidence="9">Whole Larva</tissue>
    </source>
</reference>
<evidence type="ECO:0000256" key="5">
    <source>
        <dbReference type="ARBA" id="ARBA00023306"/>
    </source>
</evidence>
<dbReference type="RefSeq" id="XP_017770769.1">
    <property type="nucleotide sequence ID" value="XM_017915280.1"/>
</dbReference>
<dbReference type="GeneID" id="108558381"/>
<comment type="subcellular location">
    <subcellularLocation>
        <location evidence="1">Nucleus</location>
    </subcellularLocation>
</comment>
<dbReference type="Gene3D" id="4.10.365.10">
    <property type="entry name" value="p27"/>
    <property type="match status" value="1"/>
</dbReference>
<dbReference type="InterPro" id="IPR044898">
    <property type="entry name" value="CDI_dom_sf"/>
</dbReference>
<comment type="similarity">
    <text evidence="2">Belongs to the CDI family.</text>
</comment>
<accession>A0ABM1M869</accession>
<feature type="region of interest" description="Disordered" evidence="6">
    <location>
        <begin position="152"/>
        <end position="174"/>
    </location>
</feature>
<dbReference type="Pfam" id="PF02234">
    <property type="entry name" value="CDI"/>
    <property type="match status" value="1"/>
</dbReference>
<evidence type="ECO:0000313" key="8">
    <source>
        <dbReference type="Proteomes" id="UP000695000"/>
    </source>
</evidence>
<gene>
    <name evidence="9" type="primary">LOC108558381</name>
</gene>
<dbReference type="Proteomes" id="UP000695000">
    <property type="component" value="Unplaced"/>
</dbReference>
<evidence type="ECO:0000256" key="2">
    <source>
        <dbReference type="ARBA" id="ARBA00006726"/>
    </source>
</evidence>
<organism evidence="8 9">
    <name type="scientific">Nicrophorus vespilloides</name>
    <name type="common">Boreal carrion beetle</name>
    <dbReference type="NCBI Taxonomy" id="110193"/>
    <lineage>
        <taxon>Eukaryota</taxon>
        <taxon>Metazoa</taxon>
        <taxon>Ecdysozoa</taxon>
        <taxon>Arthropoda</taxon>
        <taxon>Hexapoda</taxon>
        <taxon>Insecta</taxon>
        <taxon>Pterygota</taxon>
        <taxon>Neoptera</taxon>
        <taxon>Endopterygota</taxon>
        <taxon>Coleoptera</taxon>
        <taxon>Polyphaga</taxon>
        <taxon>Staphyliniformia</taxon>
        <taxon>Silphidae</taxon>
        <taxon>Nicrophorinae</taxon>
        <taxon>Nicrophorus</taxon>
    </lineage>
</organism>